<organism evidence="2 3">
    <name type="scientific">Collybiopsis confluens</name>
    <dbReference type="NCBI Taxonomy" id="2823264"/>
    <lineage>
        <taxon>Eukaryota</taxon>
        <taxon>Fungi</taxon>
        <taxon>Dikarya</taxon>
        <taxon>Basidiomycota</taxon>
        <taxon>Agaricomycotina</taxon>
        <taxon>Agaricomycetes</taxon>
        <taxon>Agaricomycetidae</taxon>
        <taxon>Agaricales</taxon>
        <taxon>Marasmiineae</taxon>
        <taxon>Omphalotaceae</taxon>
        <taxon>Collybiopsis</taxon>
    </lineage>
</organism>
<name>A0A8H5GB93_9AGAR</name>
<evidence type="ECO:0000313" key="2">
    <source>
        <dbReference type="EMBL" id="KAF5361545.1"/>
    </source>
</evidence>
<feature type="compositionally biased region" description="Polar residues" evidence="1">
    <location>
        <begin position="279"/>
        <end position="294"/>
    </location>
</feature>
<evidence type="ECO:0000256" key="1">
    <source>
        <dbReference type="SAM" id="MobiDB-lite"/>
    </source>
</evidence>
<feature type="region of interest" description="Disordered" evidence="1">
    <location>
        <begin position="548"/>
        <end position="607"/>
    </location>
</feature>
<dbReference type="AlphaFoldDB" id="A0A8H5GB93"/>
<feature type="region of interest" description="Disordered" evidence="1">
    <location>
        <begin position="205"/>
        <end position="236"/>
    </location>
</feature>
<feature type="compositionally biased region" description="Acidic residues" evidence="1">
    <location>
        <begin position="21"/>
        <end position="33"/>
    </location>
</feature>
<gene>
    <name evidence="2" type="ORF">D9757_012083</name>
</gene>
<sequence>MTRPAYYGWGPIDQRRRESTGGDDDDDDNDSEGEAQMNESFANPSEYDYLSSISSANHLSSSYLSSPPLQFSPGVCIDWLCTIENVSSDVDNDENAFFPFDGDEDEADGSGYEGSQDEGACTSGEYEYDEDSATPDTYGLSAPFATVDSSSLGGDNAYPSIPLDYRQSSYPDAGRGDWASAAEYRAQLPMLTSFGSSSVASARYSLQSPHHEPQSPAFIAYDSSPESPTFTSYGSSGDDGYYYPQSPAFTIPESLNSTDYFPDSPMFSSYGSTGEADCHSQSPAFTAPESSNGADYSPELPTLTSHDSTGEAGYHPQSPAFTACSYPAPASFGSRADPPKRSSSPLVYESSSSRVQGCYTASPNSWEMGAEDYDDRDVSAPPPPSNPAPTTPPPITTRLLSSPIPPPNSLAPRPFLSRTLTLLANMSSNLNPGAGRQGEYGDVEGDLNMLSRGRRPRDPVMDLSLSPFRISRRETQTRGVSGPSMPAIPGMTRSTPTPHSSRVLQTQPPSMNPAHPQSQPPKPVPEYTVRYPGSEHWPQYVLDELNARGDPYANSSNAVYGPLPEPNQSTNTNRPKTATQRSRVRQGDASQGVGPTRTGSGHGGLARARATNQPYDVSNVPLSSTHLRARGTVQVDPTELGWSPTAPRYTITKF</sequence>
<proteinExistence type="predicted"/>
<comment type="caution">
    <text evidence="2">The sequence shown here is derived from an EMBL/GenBank/DDBJ whole genome shotgun (WGS) entry which is preliminary data.</text>
</comment>
<dbReference type="Proteomes" id="UP000518752">
    <property type="component" value="Unassembled WGS sequence"/>
</dbReference>
<dbReference type="EMBL" id="JAACJN010000205">
    <property type="protein sequence ID" value="KAF5361545.1"/>
    <property type="molecule type" value="Genomic_DNA"/>
</dbReference>
<evidence type="ECO:0000313" key="3">
    <source>
        <dbReference type="Proteomes" id="UP000518752"/>
    </source>
</evidence>
<accession>A0A8H5GB93</accession>
<feature type="compositionally biased region" description="Pro residues" evidence="1">
    <location>
        <begin position="380"/>
        <end position="395"/>
    </location>
</feature>
<feature type="region of interest" description="Disordered" evidence="1">
    <location>
        <begin position="1"/>
        <end position="46"/>
    </location>
</feature>
<feature type="region of interest" description="Disordered" evidence="1">
    <location>
        <begin position="471"/>
        <end position="531"/>
    </location>
</feature>
<reference evidence="2 3" key="1">
    <citation type="journal article" date="2020" name="ISME J.">
        <title>Uncovering the hidden diversity of litter-decomposition mechanisms in mushroom-forming fungi.</title>
        <authorList>
            <person name="Floudas D."/>
            <person name="Bentzer J."/>
            <person name="Ahren D."/>
            <person name="Johansson T."/>
            <person name="Persson P."/>
            <person name="Tunlid A."/>
        </authorList>
    </citation>
    <scope>NUCLEOTIDE SEQUENCE [LARGE SCALE GENOMIC DNA]</scope>
    <source>
        <strain evidence="2 3">CBS 406.79</strain>
    </source>
</reference>
<feature type="compositionally biased region" description="Polar residues" evidence="1">
    <location>
        <begin position="566"/>
        <end position="581"/>
    </location>
</feature>
<keyword evidence="3" id="KW-1185">Reference proteome</keyword>
<feature type="compositionally biased region" description="Polar residues" evidence="1">
    <location>
        <begin position="492"/>
        <end position="509"/>
    </location>
</feature>
<feature type="compositionally biased region" description="Low complexity" evidence="1">
    <location>
        <begin position="342"/>
        <end position="353"/>
    </location>
</feature>
<feature type="region of interest" description="Disordered" evidence="1">
    <location>
        <begin position="271"/>
        <end position="412"/>
    </location>
</feature>
<protein>
    <submittedName>
        <fullName evidence="2">Uncharacterized protein</fullName>
    </submittedName>
</protein>
<feature type="region of interest" description="Disordered" evidence="1">
    <location>
        <begin position="99"/>
        <end position="132"/>
    </location>
</feature>